<gene>
    <name evidence="1" type="ORF">E0W60_01695</name>
</gene>
<protein>
    <submittedName>
        <fullName evidence="1">Uncharacterized protein</fullName>
    </submittedName>
</protein>
<evidence type="ECO:0000313" key="1">
    <source>
        <dbReference type="EMBL" id="QBY49962.1"/>
    </source>
</evidence>
<proteinExistence type="predicted"/>
<dbReference type="KEGG" id="cox:E0W60_01695"/>
<dbReference type="EMBL" id="CP038634">
    <property type="protein sequence ID" value="QBY49962.1"/>
    <property type="molecule type" value="Genomic_DNA"/>
</dbReference>
<dbReference type="AlphaFoldDB" id="A0A4V1BXY7"/>
<reference evidence="1 2" key="1">
    <citation type="submission" date="2019-03" db="EMBL/GenBank/DDBJ databases">
        <title>Efficiently degradation of phenoxyalkanoic acid herbicides by Cupriavidus oxalaticus strain X32.</title>
        <authorList>
            <person name="Sheng X."/>
        </authorList>
    </citation>
    <scope>NUCLEOTIDE SEQUENCE [LARGE SCALE GENOMIC DNA]</scope>
    <source>
        <strain evidence="1 2">X32</strain>
    </source>
</reference>
<name>A0A4V1BXY7_9BURK</name>
<accession>A0A4V1BXY7</accession>
<dbReference type="OrthoDB" id="8526647at2"/>
<dbReference type="STRING" id="1349762.GCA_001592245_02702"/>
<organism evidence="1 2">
    <name type="scientific">Cupriavidus oxalaticus</name>
    <dbReference type="NCBI Taxonomy" id="96344"/>
    <lineage>
        <taxon>Bacteria</taxon>
        <taxon>Pseudomonadati</taxon>
        <taxon>Pseudomonadota</taxon>
        <taxon>Betaproteobacteria</taxon>
        <taxon>Burkholderiales</taxon>
        <taxon>Burkholderiaceae</taxon>
        <taxon>Cupriavidus</taxon>
    </lineage>
</organism>
<sequence length="67" mass="7665">MRLQARHRCLQWLPLATTPSFRAGLRFWVVRDRVQVDTTYGNVFGGGTGERFFTIGLRLLLSPAFLP</sequence>
<evidence type="ECO:0000313" key="2">
    <source>
        <dbReference type="Proteomes" id="UP000295294"/>
    </source>
</evidence>
<dbReference type="Proteomes" id="UP000295294">
    <property type="component" value="Chromosome 1"/>
</dbReference>